<evidence type="ECO:0000256" key="5">
    <source>
        <dbReference type="ARBA" id="ARBA00022859"/>
    </source>
</evidence>
<dbReference type="Gene3D" id="2.60.120.920">
    <property type="match status" value="1"/>
</dbReference>
<dbReference type="SMART" id="SM00336">
    <property type="entry name" value="BBOX"/>
    <property type="match status" value="1"/>
</dbReference>
<keyword evidence="4" id="KW-0862">Zinc</keyword>
<proteinExistence type="predicted"/>
<evidence type="ECO:0000256" key="1">
    <source>
        <dbReference type="ARBA" id="ARBA00022588"/>
    </source>
</evidence>
<feature type="domain" description="B box-type" evidence="9">
    <location>
        <begin position="135"/>
        <end position="175"/>
    </location>
</feature>
<dbReference type="SUPFAM" id="SSF57845">
    <property type="entry name" value="B-box zinc-binding domain"/>
    <property type="match status" value="1"/>
</dbReference>
<dbReference type="InterPro" id="IPR000315">
    <property type="entry name" value="Znf_B-box"/>
</dbReference>
<keyword evidence="5" id="KW-0391">Immunity</keyword>
<evidence type="ECO:0000313" key="12">
    <source>
        <dbReference type="Proteomes" id="UP001181693"/>
    </source>
</evidence>
<dbReference type="AlphaFoldDB" id="A0AAV3AIR0"/>
<dbReference type="Proteomes" id="UP001181693">
    <property type="component" value="Unassembled WGS sequence"/>
</dbReference>
<sequence>MASADLKEELNCSICLEIYTDPATLKCGHNFCQECINGVLDSQRTEGVFTCPECRTKFKKRPWLQKNVTLSNIAEQFRSTLVVQKKSGVFCTHCIHAAVPAIKCCLHCEALLCESHLKVHSKSPEHVLTVPTNFQNNWNCSIHNDVLQYYCTVDSTCICVSCLESRHNQHPVQLLDVASRNKKDKLKKIYTQLTSKKQETENRLQNLQETKKKADDAVAAFTSQVGDLFQKIRQRLDVLEVQTVDQITRQAEENSEPVSDLIQQLEVKKDELCNKICYVEELRSMTDPLMVLLEKESIKSDFCVIDQGSYQHNPKIEELNEVLISLNLHKEISNILASVPKVLNLEAVPDLRLDEETAATNVVISPDFLIVHGSQDNTSVEDTDDRFESYQVLSRKGLEEGRHYWEAEVCDTTNWRIGMSYFSIDRDGEGSIFGNTDESWCLCKSQKEYFFKHDGDQIYLPFIFQRFRRFGIYLDYDKGQLSFYNLEPEISHLHTFYHNFFEPLHAAIRVGNKAWVRILN</sequence>
<keyword evidence="2" id="KW-0479">Metal-binding</keyword>
<organism evidence="11 12">
    <name type="scientific">Pyxicephalus adspersus</name>
    <name type="common">African bullfrog</name>
    <dbReference type="NCBI Taxonomy" id="30357"/>
    <lineage>
        <taxon>Eukaryota</taxon>
        <taxon>Metazoa</taxon>
        <taxon>Chordata</taxon>
        <taxon>Craniata</taxon>
        <taxon>Vertebrata</taxon>
        <taxon>Euteleostomi</taxon>
        <taxon>Amphibia</taxon>
        <taxon>Batrachia</taxon>
        <taxon>Anura</taxon>
        <taxon>Neobatrachia</taxon>
        <taxon>Ranoidea</taxon>
        <taxon>Pyxicephalidae</taxon>
        <taxon>Pyxicephalinae</taxon>
        <taxon>Pyxicephalus</taxon>
    </lineage>
</organism>
<dbReference type="SUPFAM" id="SSF49899">
    <property type="entry name" value="Concanavalin A-like lectins/glucanases"/>
    <property type="match status" value="1"/>
</dbReference>
<evidence type="ECO:0000313" key="11">
    <source>
        <dbReference type="EMBL" id="DBA27655.1"/>
    </source>
</evidence>
<dbReference type="InterPro" id="IPR013320">
    <property type="entry name" value="ConA-like_dom_sf"/>
</dbReference>
<dbReference type="Pfam" id="PF00622">
    <property type="entry name" value="SPRY"/>
    <property type="match status" value="1"/>
</dbReference>
<dbReference type="InterPro" id="IPR027370">
    <property type="entry name" value="Znf-RING_euk"/>
</dbReference>
<dbReference type="Gene3D" id="3.30.160.60">
    <property type="entry name" value="Classic Zinc Finger"/>
    <property type="match status" value="1"/>
</dbReference>
<evidence type="ECO:0000259" key="8">
    <source>
        <dbReference type="PROSITE" id="PS50089"/>
    </source>
</evidence>
<evidence type="ECO:0000256" key="2">
    <source>
        <dbReference type="ARBA" id="ARBA00022723"/>
    </source>
</evidence>
<dbReference type="InterPro" id="IPR003877">
    <property type="entry name" value="SPRY_dom"/>
</dbReference>
<protein>
    <submittedName>
        <fullName evidence="11">Uncharacterized protein</fullName>
    </submittedName>
</protein>
<evidence type="ECO:0000256" key="7">
    <source>
        <dbReference type="SAM" id="Coils"/>
    </source>
</evidence>
<dbReference type="Gene3D" id="3.30.40.10">
    <property type="entry name" value="Zinc/RING finger domain, C3HC4 (zinc finger)"/>
    <property type="match status" value="1"/>
</dbReference>
<reference evidence="11" key="1">
    <citation type="thesis" date="2020" institute="ProQuest LLC" country="789 East Eisenhower Parkway, Ann Arbor, MI, USA">
        <title>Comparative Genomics and Chromosome Evolution.</title>
        <authorList>
            <person name="Mudd A.B."/>
        </authorList>
    </citation>
    <scope>NUCLEOTIDE SEQUENCE</scope>
    <source>
        <strain evidence="11">1538</strain>
        <tissue evidence="11">Blood</tissue>
    </source>
</reference>
<evidence type="ECO:0000259" key="9">
    <source>
        <dbReference type="PROSITE" id="PS50119"/>
    </source>
</evidence>
<dbReference type="CDD" id="cd16597">
    <property type="entry name" value="RING-HC_TRIM25_C-IV"/>
    <property type="match status" value="1"/>
</dbReference>
<evidence type="ECO:0000256" key="6">
    <source>
        <dbReference type="PROSITE-ProRule" id="PRU00024"/>
    </source>
</evidence>
<evidence type="ECO:0000256" key="3">
    <source>
        <dbReference type="ARBA" id="ARBA00022771"/>
    </source>
</evidence>
<keyword evidence="3 6" id="KW-0863">Zinc-finger</keyword>
<comment type="caution">
    <text evidence="11">The sequence shown here is derived from an EMBL/GenBank/DDBJ whole genome shotgun (WGS) entry which is preliminary data.</text>
</comment>
<dbReference type="SMART" id="SM00184">
    <property type="entry name" value="RING"/>
    <property type="match status" value="1"/>
</dbReference>
<accession>A0AAV3AIR0</accession>
<dbReference type="PANTHER" id="PTHR25465:SF41">
    <property type="entry name" value="E3 UBIQUITIN-PROTEIN LIGASE RNF135"/>
    <property type="match status" value="1"/>
</dbReference>
<dbReference type="GO" id="GO:0008270">
    <property type="term" value="F:zinc ion binding"/>
    <property type="evidence" value="ECO:0007669"/>
    <property type="project" value="UniProtKB-KW"/>
</dbReference>
<dbReference type="InterPro" id="IPR001841">
    <property type="entry name" value="Znf_RING"/>
</dbReference>
<dbReference type="InterPro" id="IPR051051">
    <property type="entry name" value="E3_ubiq-ligase_TRIM/RNF"/>
</dbReference>
<dbReference type="InterPro" id="IPR001870">
    <property type="entry name" value="B30.2/SPRY"/>
</dbReference>
<dbReference type="PROSITE" id="PS00518">
    <property type="entry name" value="ZF_RING_1"/>
    <property type="match status" value="1"/>
</dbReference>
<keyword evidence="1" id="KW-0399">Innate immunity</keyword>
<dbReference type="InterPro" id="IPR013083">
    <property type="entry name" value="Znf_RING/FYVE/PHD"/>
</dbReference>
<dbReference type="SUPFAM" id="SSF57850">
    <property type="entry name" value="RING/U-box"/>
    <property type="match status" value="1"/>
</dbReference>
<dbReference type="Pfam" id="PF00643">
    <property type="entry name" value="zf-B_box"/>
    <property type="match status" value="1"/>
</dbReference>
<keyword evidence="12" id="KW-1185">Reference proteome</keyword>
<feature type="domain" description="B30.2/SPRY" evidence="10">
    <location>
        <begin position="330"/>
        <end position="520"/>
    </location>
</feature>
<dbReference type="PRINTS" id="PR01407">
    <property type="entry name" value="BUTYPHLNCDUF"/>
</dbReference>
<dbReference type="PROSITE" id="PS50089">
    <property type="entry name" value="ZF_RING_2"/>
    <property type="match status" value="1"/>
</dbReference>
<feature type="coiled-coil region" evidence="7">
    <location>
        <begin position="183"/>
        <end position="224"/>
    </location>
</feature>
<dbReference type="PROSITE" id="PS50119">
    <property type="entry name" value="ZF_BBOX"/>
    <property type="match status" value="1"/>
</dbReference>
<dbReference type="CDD" id="cd19769">
    <property type="entry name" value="Bbox2_TRIM16-like"/>
    <property type="match status" value="1"/>
</dbReference>
<feature type="domain" description="RING-type" evidence="8">
    <location>
        <begin position="12"/>
        <end position="55"/>
    </location>
</feature>
<dbReference type="PANTHER" id="PTHR25465">
    <property type="entry name" value="B-BOX DOMAIN CONTAINING"/>
    <property type="match status" value="1"/>
</dbReference>
<evidence type="ECO:0000256" key="4">
    <source>
        <dbReference type="ARBA" id="ARBA00022833"/>
    </source>
</evidence>
<dbReference type="InterPro" id="IPR043136">
    <property type="entry name" value="B30.2/SPRY_sf"/>
</dbReference>
<gene>
    <name evidence="11" type="ORF">GDO54_008124</name>
</gene>
<dbReference type="GO" id="GO:0045087">
    <property type="term" value="P:innate immune response"/>
    <property type="evidence" value="ECO:0007669"/>
    <property type="project" value="UniProtKB-KW"/>
</dbReference>
<dbReference type="Pfam" id="PF13445">
    <property type="entry name" value="zf-RING_UBOX"/>
    <property type="match status" value="1"/>
</dbReference>
<dbReference type="SMART" id="SM00449">
    <property type="entry name" value="SPRY"/>
    <property type="match status" value="1"/>
</dbReference>
<dbReference type="InterPro" id="IPR017907">
    <property type="entry name" value="Znf_RING_CS"/>
</dbReference>
<dbReference type="InterPro" id="IPR003879">
    <property type="entry name" value="Butyrophylin_SPRY"/>
</dbReference>
<dbReference type="PROSITE" id="PS50188">
    <property type="entry name" value="B302_SPRY"/>
    <property type="match status" value="1"/>
</dbReference>
<evidence type="ECO:0000259" key="10">
    <source>
        <dbReference type="PROSITE" id="PS50188"/>
    </source>
</evidence>
<dbReference type="EMBL" id="DYDO01000003">
    <property type="protein sequence ID" value="DBA27655.1"/>
    <property type="molecule type" value="Genomic_DNA"/>
</dbReference>
<name>A0AAV3AIR0_PYXAD</name>
<keyword evidence="7" id="KW-0175">Coiled coil</keyword>